<reference evidence="3 4" key="1">
    <citation type="journal article" date="2012" name="Genet. Mol. Biol.">
        <title>Analysis of 16S rRNA and mxaF genes revealing insights into Methylobacterium niche-specific plant association.</title>
        <authorList>
            <person name="Dourado M.N."/>
            <person name="Andreote F.D."/>
            <person name="Dini-Andreote F."/>
            <person name="Conti R."/>
            <person name="Araujo J.M."/>
            <person name="Araujo W.L."/>
        </authorList>
    </citation>
    <scope>NUCLEOTIDE SEQUENCE [LARGE SCALE GENOMIC DNA]</scope>
    <source>
        <strain evidence="3 4">TC3-10</strain>
    </source>
</reference>
<name>A0ABU7TVC9_9HYPH</name>
<evidence type="ECO:0000259" key="2">
    <source>
        <dbReference type="SMART" id="SM00943"/>
    </source>
</evidence>
<dbReference type="InterPro" id="IPR015330">
    <property type="entry name" value="DNA_primase/pol_bifunc_N"/>
</dbReference>
<evidence type="ECO:0000313" key="3">
    <source>
        <dbReference type="EMBL" id="MEE7493717.1"/>
    </source>
</evidence>
<comment type="caution">
    <text evidence="3">The sequence shown here is derived from an EMBL/GenBank/DDBJ whole genome shotgun (WGS) entry which is preliminary data.</text>
</comment>
<evidence type="ECO:0000256" key="1">
    <source>
        <dbReference type="SAM" id="MobiDB-lite"/>
    </source>
</evidence>
<dbReference type="Proteomes" id="UP001355206">
    <property type="component" value="Unassembled WGS sequence"/>
</dbReference>
<dbReference type="InterPro" id="IPR027417">
    <property type="entry name" value="P-loop_NTPase"/>
</dbReference>
<feature type="compositionally biased region" description="Low complexity" evidence="1">
    <location>
        <begin position="26"/>
        <end position="39"/>
    </location>
</feature>
<dbReference type="EMBL" id="MLCA01000014">
    <property type="protein sequence ID" value="MEE7493717.1"/>
    <property type="molecule type" value="Genomic_DNA"/>
</dbReference>
<keyword evidence="4" id="KW-1185">Reference proteome</keyword>
<dbReference type="Gene3D" id="3.40.50.300">
    <property type="entry name" value="P-loop containing nucleotide triphosphate hydrolases"/>
    <property type="match status" value="1"/>
</dbReference>
<dbReference type="SUPFAM" id="SSF52540">
    <property type="entry name" value="P-loop containing nucleoside triphosphate hydrolases"/>
    <property type="match status" value="1"/>
</dbReference>
<dbReference type="Pfam" id="PF09250">
    <property type="entry name" value="Prim-Pol"/>
    <property type="match status" value="1"/>
</dbReference>
<feature type="region of interest" description="Disordered" evidence="1">
    <location>
        <begin position="964"/>
        <end position="985"/>
    </location>
</feature>
<feature type="region of interest" description="Disordered" evidence="1">
    <location>
        <begin position="1"/>
        <end position="44"/>
    </location>
</feature>
<organism evidence="3 4">
    <name type="scientific">Methylobacterium oryzae</name>
    <dbReference type="NCBI Taxonomy" id="334852"/>
    <lineage>
        <taxon>Bacteria</taxon>
        <taxon>Pseudomonadati</taxon>
        <taxon>Pseudomonadota</taxon>
        <taxon>Alphaproteobacteria</taxon>
        <taxon>Hyphomicrobiales</taxon>
        <taxon>Methylobacteriaceae</taxon>
        <taxon>Methylobacterium</taxon>
    </lineage>
</organism>
<proteinExistence type="predicted"/>
<evidence type="ECO:0000313" key="4">
    <source>
        <dbReference type="Proteomes" id="UP001355206"/>
    </source>
</evidence>
<sequence length="985" mass="104763">MPIATARARKPAARAGSGSRPPASPAAETGAGEALTGTGRCSSRPQNVISAPPCLISSEPLSPFARVVDDFVQAGLTEAILPVIPPGAAVSEHLEGSRGKIPGCFSDGSWFGFERWTQHVTTPDNIALWRTWPNAGLCIRTAVLPALDIDIDDLELAAQVAELARERIGPGALVRTRDGSPRVAILFRTDTPSRKRRIAFTLPENRGSHAVELLGAGQQLVIAGRHPSGTLYGLEAPGLAGRKLAEIPALTKEDLDNLLGSIAVFLVKAGGRPTNTQRSSGRDQVGGCIDPERAVMRAVVARREAWVPNLFNWTADPTTGPWRITSGELWREDVLQEDLCVYPDGIYDFGTERGHNPLSLIQEFGAVEGDGEIGFGGAPEYGPVSDRPYAVIGEGDLDVRRPTEAEAIAWLCRYLDGPAVPAGASRETQIACLAAAVGLDWASLQAEHARIMFDQLDEDGEPLRSTPAEDWTRADLVANASRIAARRALAPKDFDAWRFAWEISGAANDDGALDDSLAAEAARARAYLPPAEVPAPPAIDAAPAAPAEPRGYELITGLIDARAIPTRRHVIYPRCPCGDLLLVVAEPGTSKSTLALFDALAIASGEERILRGEDLVSPERLHRRGPVIVYDAEDPLDEMRRRLVAGQRAYGLTGMRHAIALWSGVGDGFLRIARRDRETGVLVPADGATLLMQRIRDTGAVYVALGPFAGLAEGLNENDAGDCDTVTQILVRIAAATDVCINVIHHTSKSGGTEAGSMNAARGSSAIAAKVRSMVTLNTLTAKEAEFYGVSARDHVAMTYAKLSHGRKPDGPIIFRRESVRVGNGSGLVLDPRDAFEMGPSELLQAQGDEAPILRPVRIGSTPLREAAREQREVAACDGAAAAVLDVLGGIGRGPLAPILPDLTERLRERGLIRGTAPNTVRLFLVTRLGGRGQLAKHAGQKVRVRVERAGARANDPLFAVVEASSDEVEGGREPPSSASSKIST</sequence>
<gene>
    <name evidence="3" type="ORF">MOTC310_26135</name>
</gene>
<feature type="domain" description="DNA primase/polymerase bifunctional N-terminal" evidence="2">
    <location>
        <begin position="68"/>
        <end position="251"/>
    </location>
</feature>
<dbReference type="SMART" id="SM00943">
    <property type="entry name" value="Prim-Pol"/>
    <property type="match status" value="1"/>
</dbReference>
<accession>A0ABU7TVC9</accession>
<dbReference type="Pfam" id="PF13481">
    <property type="entry name" value="AAA_25"/>
    <property type="match status" value="1"/>
</dbReference>
<protein>
    <recommendedName>
        <fullName evidence="2">DNA primase/polymerase bifunctional N-terminal domain-containing protein</fullName>
    </recommendedName>
</protein>